<dbReference type="SUPFAM" id="SSF52540">
    <property type="entry name" value="P-loop containing nucleoside triphosphate hydrolases"/>
    <property type="match status" value="1"/>
</dbReference>
<dbReference type="EMBL" id="JXNT01000012">
    <property type="protein sequence ID" value="ODM16360.1"/>
    <property type="molecule type" value="Genomic_DNA"/>
</dbReference>
<dbReference type="Proteomes" id="UP000094569">
    <property type="component" value="Unassembled WGS sequence"/>
</dbReference>
<sequence length="717" mass="82053">MPPKKTDFDKLSTNELVKHLAQFTGVPVPKADVKIMGKCNITGCSLVYSGTEQAFKEVGLSWGTGANLMCMKENYLKKKRKADEAGLADYESDKRLQAAFQADLAQSEGTPRVHIQEGSGDTTDTQKSNQHRDEQFAQQVKVDQQQAPELRHTAKLSAEQRRRVIDLFDKNFKGLDDAKSLLSSPSISVRLPFPLLGTEMPKRFMVRNDQGSYHYMGREVFSGLVDAFDSMAEGFGHPNLWVYGLMGYGKSHLLATLTCFLTAYSYRVVYLPDCRICLEDPMRYLQQCLLFTWSDLPEKVEEIVKLQDMNEVANFIANNWSTSVVFVMDQLNALDDEDEASTKSHVRRWLKRCRSGLKTVLSTSANNISFHRMTQRQNYDDMFTVYGGFTRAEMDAWWSHHSAVALGDYTRDEVEDYTGCNPLLLVSCIEGGKFNLACEEISRMIRHAQRFTGRMKDKCTEWGWSRYQSYVKACITERAVPDNIDPEHIDHRFFHERNRTGYCICGAVREAVIKELASLGTYLFSIEDSMRAMGHLVSNPSVVGYFLENAILRSIVTAGIPCLDIIGPMPQFIFQEFPSYNLSHEKALYVPRTYNFPAIDAILLRLNNVDKKAELIPIQITIQKAHRNSEEQFFNNWSFWHDYLDDYDVNVTFLWITSDGGFKRTSMEERLRKTRGGSEKVVWPDYDSAYIPLKEVNGSVWRKYQEVKAKQALLLPN</sequence>
<reference evidence="2 3" key="1">
    <citation type="journal article" date="2016" name="BMC Genomics">
        <title>Comparative genomic and transcriptomic analyses of the Fuzhuan brick tea-fermentation fungus Aspergillus cristatus.</title>
        <authorList>
            <person name="Ge Y."/>
            <person name="Wang Y."/>
            <person name="Liu Y."/>
            <person name="Tan Y."/>
            <person name="Ren X."/>
            <person name="Zhang X."/>
            <person name="Hyde K.D."/>
            <person name="Liu Y."/>
            <person name="Liu Z."/>
        </authorList>
    </citation>
    <scope>NUCLEOTIDE SEQUENCE [LARGE SCALE GENOMIC DNA]</scope>
    <source>
        <strain evidence="2 3">GZAAS20.1005</strain>
    </source>
</reference>
<dbReference type="AlphaFoldDB" id="A0A1E3B5W7"/>
<dbReference type="VEuPathDB" id="FungiDB:SI65_08360"/>
<gene>
    <name evidence="2" type="ORF">SI65_08360</name>
</gene>
<dbReference type="InterPro" id="IPR027417">
    <property type="entry name" value="P-loop_NTPase"/>
</dbReference>
<accession>A0A1E3B5W7</accession>
<evidence type="ECO:0000256" key="1">
    <source>
        <dbReference type="SAM" id="MobiDB-lite"/>
    </source>
</evidence>
<comment type="caution">
    <text evidence="2">The sequence shown here is derived from an EMBL/GenBank/DDBJ whole genome shotgun (WGS) entry which is preliminary data.</text>
</comment>
<feature type="compositionally biased region" description="Polar residues" evidence="1">
    <location>
        <begin position="119"/>
        <end position="128"/>
    </location>
</feature>
<evidence type="ECO:0000313" key="2">
    <source>
        <dbReference type="EMBL" id="ODM16360.1"/>
    </source>
</evidence>
<evidence type="ECO:0000313" key="3">
    <source>
        <dbReference type="Proteomes" id="UP000094569"/>
    </source>
</evidence>
<organism evidence="2 3">
    <name type="scientific">Aspergillus cristatus</name>
    <name type="common">Chinese Fuzhuan brick tea-fermentation fungus</name>
    <name type="synonym">Eurotium cristatum</name>
    <dbReference type="NCBI Taxonomy" id="573508"/>
    <lineage>
        <taxon>Eukaryota</taxon>
        <taxon>Fungi</taxon>
        <taxon>Dikarya</taxon>
        <taxon>Ascomycota</taxon>
        <taxon>Pezizomycotina</taxon>
        <taxon>Eurotiomycetes</taxon>
        <taxon>Eurotiomycetidae</taxon>
        <taxon>Eurotiales</taxon>
        <taxon>Aspergillaceae</taxon>
        <taxon>Aspergillus</taxon>
        <taxon>Aspergillus subgen. Aspergillus</taxon>
    </lineage>
</organism>
<proteinExistence type="predicted"/>
<keyword evidence="3" id="KW-1185">Reference proteome</keyword>
<dbReference type="OrthoDB" id="3171351at2759"/>
<dbReference type="STRING" id="573508.A0A1E3B5W7"/>
<dbReference type="Gene3D" id="3.40.50.300">
    <property type="entry name" value="P-loop containing nucleotide triphosphate hydrolases"/>
    <property type="match status" value="1"/>
</dbReference>
<feature type="region of interest" description="Disordered" evidence="1">
    <location>
        <begin position="103"/>
        <end position="134"/>
    </location>
</feature>
<protein>
    <submittedName>
        <fullName evidence="2">Uncharacterized protein</fullName>
    </submittedName>
</protein>
<name>A0A1E3B5W7_ASPCR</name>